<dbReference type="EMBL" id="UHIV01000005">
    <property type="protein sequence ID" value="SUP60826.1"/>
    <property type="molecule type" value="Genomic_DNA"/>
</dbReference>
<accession>A0A380P6I9</accession>
<dbReference type="STRING" id="1629.IV50_GL001345"/>
<gene>
    <name evidence="3" type="ORF">NCTC13645_01946</name>
</gene>
<evidence type="ECO:0000256" key="2">
    <source>
        <dbReference type="SAM" id="SignalP"/>
    </source>
</evidence>
<feature type="compositionally biased region" description="Polar residues" evidence="1">
    <location>
        <begin position="139"/>
        <end position="166"/>
    </location>
</feature>
<dbReference type="AlphaFoldDB" id="A0A380P6I9"/>
<feature type="signal peptide" evidence="2">
    <location>
        <begin position="1"/>
        <end position="26"/>
    </location>
</feature>
<dbReference type="Proteomes" id="UP000254621">
    <property type="component" value="Unassembled WGS sequence"/>
</dbReference>
<feature type="compositionally biased region" description="Polar residues" evidence="1">
    <location>
        <begin position="88"/>
        <end position="100"/>
    </location>
</feature>
<reference evidence="3 4" key="1">
    <citation type="submission" date="2018-06" db="EMBL/GenBank/DDBJ databases">
        <authorList>
            <consortium name="Pathogen Informatics"/>
            <person name="Doyle S."/>
        </authorList>
    </citation>
    <scope>NUCLEOTIDE SEQUENCE [LARGE SCALE GENOMIC DNA]</scope>
    <source>
        <strain evidence="3 4">NCTC13645</strain>
    </source>
</reference>
<evidence type="ECO:0000313" key="4">
    <source>
        <dbReference type="Proteomes" id="UP000254621"/>
    </source>
</evidence>
<sequence length="203" mass="20653">MNNKIKFTVALTATATLAGVQVNAQADEQTQNDPQANLVSSQATNELNSANQADQALASQEVIATVAQQAEAVAQSATEASATANQAPTSANSEHTTINPTTSVSTSAVSESVAASEVSTANAESTNSSSATTPASTTVTDAQVQTTENKQATPVTSNNAPTNTTAEKVNHISVVAPADADGVITTPITDEQHLPHNLTEPKN</sequence>
<name>A0A380P6I9_WEIVI</name>
<proteinExistence type="predicted"/>
<organism evidence="3 4">
    <name type="scientific">Weissella viridescens</name>
    <name type="common">Lactobacillus viridescens</name>
    <dbReference type="NCBI Taxonomy" id="1629"/>
    <lineage>
        <taxon>Bacteria</taxon>
        <taxon>Bacillati</taxon>
        <taxon>Bacillota</taxon>
        <taxon>Bacilli</taxon>
        <taxon>Lactobacillales</taxon>
        <taxon>Lactobacillaceae</taxon>
        <taxon>Weissella</taxon>
    </lineage>
</organism>
<feature type="compositionally biased region" description="Low complexity" evidence="1">
    <location>
        <begin position="101"/>
        <end position="138"/>
    </location>
</feature>
<feature type="chain" id="PRO_5016788363" evidence="2">
    <location>
        <begin position="27"/>
        <end position="203"/>
    </location>
</feature>
<feature type="region of interest" description="Disordered" evidence="1">
    <location>
        <begin position="79"/>
        <end position="166"/>
    </location>
</feature>
<evidence type="ECO:0000313" key="3">
    <source>
        <dbReference type="EMBL" id="SUP60826.1"/>
    </source>
</evidence>
<keyword evidence="2" id="KW-0732">Signal</keyword>
<protein>
    <submittedName>
        <fullName evidence="3">Uncharacterized protein</fullName>
    </submittedName>
</protein>
<evidence type="ECO:0000256" key="1">
    <source>
        <dbReference type="SAM" id="MobiDB-lite"/>
    </source>
</evidence>